<comment type="caution">
    <text evidence="1">The sequence shown here is derived from an EMBL/GenBank/DDBJ whole genome shotgun (WGS) entry which is preliminary data.</text>
</comment>
<dbReference type="EMBL" id="MFBN01000034">
    <property type="protein sequence ID" value="OGD94933.1"/>
    <property type="molecule type" value="Genomic_DNA"/>
</dbReference>
<dbReference type="Proteomes" id="UP000178336">
    <property type="component" value="Unassembled WGS sequence"/>
</dbReference>
<proteinExistence type="predicted"/>
<protein>
    <recommendedName>
        <fullName evidence="3">DUF4012 domain-containing protein</fullName>
    </recommendedName>
</protein>
<name>A0A1F5GST1_9BACT</name>
<organism evidence="1 2">
    <name type="scientific">Candidatus Curtissbacteria bacterium RIFCSPLOWO2_01_FULL_37_9</name>
    <dbReference type="NCBI Taxonomy" id="1797724"/>
    <lineage>
        <taxon>Bacteria</taxon>
        <taxon>Candidatus Curtissiibacteriota</taxon>
    </lineage>
</organism>
<evidence type="ECO:0000313" key="1">
    <source>
        <dbReference type="EMBL" id="OGD94933.1"/>
    </source>
</evidence>
<reference evidence="1 2" key="1">
    <citation type="journal article" date="2016" name="Nat. Commun.">
        <title>Thousands of microbial genomes shed light on interconnected biogeochemical processes in an aquifer system.</title>
        <authorList>
            <person name="Anantharaman K."/>
            <person name="Brown C.T."/>
            <person name="Hug L.A."/>
            <person name="Sharon I."/>
            <person name="Castelle C.J."/>
            <person name="Probst A.J."/>
            <person name="Thomas B.C."/>
            <person name="Singh A."/>
            <person name="Wilkins M.J."/>
            <person name="Karaoz U."/>
            <person name="Brodie E.L."/>
            <person name="Williams K.H."/>
            <person name="Hubbard S.S."/>
            <person name="Banfield J.F."/>
        </authorList>
    </citation>
    <scope>NUCLEOTIDE SEQUENCE [LARGE SCALE GENOMIC DNA]</scope>
</reference>
<sequence>MKRKLVFALVIIFVILGILGTRIFFSAKKAFSTTKQAVGAAKLQNLDATKAYLKDARGEFSKIRTSNIVFSPLRYIPFVGWYIADFQRGINTAVYALDASITLADAMSPYADVLGLKGEGTFLGGTAQERLAKAIETLSIITPQIDQVGKDLALAKDEIDQVQTWRYPNFLPGKPAQIIKNAKDTIDQLETFVVDTKPLIEVLPEMMGQNSEKKYLILFQNDKELRPTGGFITAYAFFRLNNGVIASEGSQDIYQLDDSLLKKIPAPAPIIKYLPNVPNLNLRDSNLSPDFYVSMKQFEDIYQYTQAKKEIDGIIAVDTQFVVNMMEVLGPLDAYGSKFTTEDVDQCACPQIIYELEKYADEPVAYEKGSRKDIIGVLMAQMMDKAFNAPKSTWPNLLGTITNSLRTKHMLFYFNDKSLQEAAEKINFAGRLSQYDGDYLHINETNFAGAKSNLYVQEKVTQVINKDKSGEINKKVTVEYKYPRQGDNCNLERKGGLCLAGIYRDWIRFYVPKGSNLIKASGTEVPISKREEYDKTVFEGFFTIRPEGTAKIEIEYTVPLKLENIYKLLIQKQPGVKGHVYEIEAFGKKQKAFPLDTDKELIVNI</sequence>
<dbReference type="AlphaFoldDB" id="A0A1F5GST1"/>
<dbReference type="Pfam" id="PF13196">
    <property type="entry name" value="DUF4012"/>
    <property type="match status" value="1"/>
</dbReference>
<accession>A0A1F5GST1</accession>
<gene>
    <name evidence="1" type="ORF">A3A48_03380</name>
</gene>
<dbReference type="InterPro" id="IPR025101">
    <property type="entry name" value="DUF4012"/>
</dbReference>
<evidence type="ECO:0000313" key="2">
    <source>
        <dbReference type="Proteomes" id="UP000178336"/>
    </source>
</evidence>
<dbReference type="STRING" id="1797724.A3A48_03380"/>
<evidence type="ECO:0008006" key="3">
    <source>
        <dbReference type="Google" id="ProtNLM"/>
    </source>
</evidence>